<dbReference type="Pfam" id="PF18803">
    <property type="entry name" value="CxC2"/>
    <property type="match status" value="1"/>
</dbReference>
<name>A0A8E2B2N8_9APHY</name>
<evidence type="ECO:0000313" key="2">
    <source>
        <dbReference type="EMBL" id="OCH92735.1"/>
    </source>
</evidence>
<organism evidence="2 3">
    <name type="scientific">Obba rivulosa</name>
    <dbReference type="NCBI Taxonomy" id="1052685"/>
    <lineage>
        <taxon>Eukaryota</taxon>
        <taxon>Fungi</taxon>
        <taxon>Dikarya</taxon>
        <taxon>Basidiomycota</taxon>
        <taxon>Agaricomycotina</taxon>
        <taxon>Agaricomycetes</taxon>
        <taxon>Polyporales</taxon>
        <taxon>Gelatoporiaceae</taxon>
        <taxon>Obba</taxon>
    </lineage>
</organism>
<feature type="non-terminal residue" evidence="2">
    <location>
        <position position="1"/>
    </location>
</feature>
<gene>
    <name evidence="2" type="ORF">OBBRIDRAFT_704601</name>
</gene>
<accession>A0A8E2B2N8</accession>
<dbReference type="AlphaFoldDB" id="A0A8E2B2N8"/>
<proteinExistence type="predicted"/>
<feature type="domain" description="CxC2-like cysteine cluster KDZ transposase-associated" evidence="1">
    <location>
        <begin position="77"/>
        <end position="181"/>
    </location>
</feature>
<dbReference type="OrthoDB" id="2797264at2759"/>
<keyword evidence="3" id="KW-1185">Reference proteome</keyword>
<dbReference type="Proteomes" id="UP000250043">
    <property type="component" value="Unassembled WGS sequence"/>
</dbReference>
<protein>
    <recommendedName>
        <fullName evidence="1">CxC2-like cysteine cluster KDZ transposase-associated domain-containing protein</fullName>
    </recommendedName>
</protein>
<feature type="non-terminal residue" evidence="2">
    <location>
        <position position="181"/>
    </location>
</feature>
<evidence type="ECO:0000313" key="3">
    <source>
        <dbReference type="Proteomes" id="UP000250043"/>
    </source>
</evidence>
<sequence>WVKEIDGWLTEMIRLEGRGNLHKDLCLRCHLNSARYHYEDCMDLQLYCKTCVLDLHARLPFHRLQVWVKTHFERVTLKSMGLRIQLGHPIGVPCPNPSTAFGDDFILIDLTGIYEISIDFCDCESTLPHTKQLLRARIFPTTTIEPKTGATFRILEHFHIESAQAGTSVQAFYNTLARCTD</sequence>
<dbReference type="InterPro" id="IPR041457">
    <property type="entry name" value="CxC2_KDZ-assoc"/>
</dbReference>
<reference evidence="2 3" key="1">
    <citation type="submission" date="2016-07" db="EMBL/GenBank/DDBJ databases">
        <title>Draft genome of the white-rot fungus Obba rivulosa 3A-2.</title>
        <authorList>
            <consortium name="DOE Joint Genome Institute"/>
            <person name="Miettinen O."/>
            <person name="Riley R."/>
            <person name="Acob R."/>
            <person name="Barry K."/>
            <person name="Cullen D."/>
            <person name="De Vries R."/>
            <person name="Hainaut M."/>
            <person name="Hatakka A."/>
            <person name="Henrissat B."/>
            <person name="Hilden K."/>
            <person name="Kuo R."/>
            <person name="Labutti K."/>
            <person name="Lipzen A."/>
            <person name="Makela M.R."/>
            <person name="Sandor L."/>
            <person name="Spatafora J.W."/>
            <person name="Grigoriev I.V."/>
            <person name="Hibbett D.S."/>
        </authorList>
    </citation>
    <scope>NUCLEOTIDE SEQUENCE [LARGE SCALE GENOMIC DNA]</scope>
    <source>
        <strain evidence="2 3">3A-2</strain>
    </source>
</reference>
<dbReference type="EMBL" id="KV722364">
    <property type="protein sequence ID" value="OCH92735.1"/>
    <property type="molecule type" value="Genomic_DNA"/>
</dbReference>
<evidence type="ECO:0000259" key="1">
    <source>
        <dbReference type="Pfam" id="PF18803"/>
    </source>
</evidence>